<evidence type="ECO:0000313" key="2">
    <source>
        <dbReference type="EMBL" id="GMN59500.1"/>
    </source>
</evidence>
<dbReference type="Proteomes" id="UP001187192">
    <property type="component" value="Unassembled WGS sequence"/>
</dbReference>
<comment type="caution">
    <text evidence="2">The sequence shown here is derived from an EMBL/GenBank/DDBJ whole genome shotgun (WGS) entry which is preliminary data.</text>
</comment>
<evidence type="ECO:0000256" key="1">
    <source>
        <dbReference type="SAM" id="MobiDB-lite"/>
    </source>
</evidence>
<feature type="region of interest" description="Disordered" evidence="1">
    <location>
        <begin position="112"/>
        <end position="134"/>
    </location>
</feature>
<proteinExistence type="predicted"/>
<evidence type="ECO:0000313" key="3">
    <source>
        <dbReference type="Proteomes" id="UP001187192"/>
    </source>
</evidence>
<dbReference type="AlphaFoldDB" id="A0AA88DQQ2"/>
<name>A0AA88DQQ2_FICCA</name>
<reference evidence="2" key="1">
    <citation type="submission" date="2023-07" db="EMBL/GenBank/DDBJ databases">
        <title>draft genome sequence of fig (Ficus carica).</title>
        <authorList>
            <person name="Takahashi T."/>
            <person name="Nishimura K."/>
        </authorList>
    </citation>
    <scope>NUCLEOTIDE SEQUENCE</scope>
</reference>
<gene>
    <name evidence="2" type="ORF">TIFTF001_028594</name>
</gene>
<protein>
    <submittedName>
        <fullName evidence="2">Uncharacterized protein</fullName>
    </submittedName>
</protein>
<sequence>MDYFTHEFLTSLTKVWREFRRKKSVTRGASKPTLLAGAGFVHRSGWRQSLIKNHGPNLARGHAEAEGSGLRITLRQSCMRSGGKHAREGGTAAECHVARSRLLARMTVGDCEATRGGSWEGSSAERKKRKSPSI</sequence>
<accession>A0AA88DQQ2</accession>
<organism evidence="2 3">
    <name type="scientific">Ficus carica</name>
    <name type="common">Common fig</name>
    <dbReference type="NCBI Taxonomy" id="3494"/>
    <lineage>
        <taxon>Eukaryota</taxon>
        <taxon>Viridiplantae</taxon>
        <taxon>Streptophyta</taxon>
        <taxon>Embryophyta</taxon>
        <taxon>Tracheophyta</taxon>
        <taxon>Spermatophyta</taxon>
        <taxon>Magnoliopsida</taxon>
        <taxon>eudicotyledons</taxon>
        <taxon>Gunneridae</taxon>
        <taxon>Pentapetalae</taxon>
        <taxon>rosids</taxon>
        <taxon>fabids</taxon>
        <taxon>Rosales</taxon>
        <taxon>Moraceae</taxon>
        <taxon>Ficeae</taxon>
        <taxon>Ficus</taxon>
    </lineage>
</organism>
<dbReference type="EMBL" id="BTGU01000088">
    <property type="protein sequence ID" value="GMN59500.1"/>
    <property type="molecule type" value="Genomic_DNA"/>
</dbReference>
<keyword evidence="3" id="KW-1185">Reference proteome</keyword>